<proteinExistence type="predicted"/>
<gene>
    <name evidence="1" type="ORF">BWY04_01194</name>
</gene>
<reference evidence="1" key="1">
    <citation type="submission" date="2017-02" db="EMBL/GenBank/DDBJ databases">
        <title>Delving into the versatile metabolic prowess of the omnipresent phylum Bacteroidetes.</title>
        <authorList>
            <person name="Nobu M.K."/>
            <person name="Mei R."/>
            <person name="Narihiro T."/>
            <person name="Kuroda K."/>
            <person name="Liu W.-T."/>
        </authorList>
    </citation>
    <scope>NUCLEOTIDE SEQUENCE</scope>
    <source>
        <strain evidence="1">ADurb.Bin160</strain>
    </source>
</reference>
<dbReference type="AlphaFoldDB" id="A0A1V5ZKT9"/>
<name>A0A1V5ZKT9_9BACT</name>
<dbReference type="EMBL" id="MWDB01000031">
    <property type="protein sequence ID" value="OQB40823.1"/>
    <property type="molecule type" value="Genomic_DNA"/>
</dbReference>
<protein>
    <submittedName>
        <fullName evidence="1">Uncharacterized protein</fullName>
    </submittedName>
</protein>
<dbReference type="Proteomes" id="UP000485621">
    <property type="component" value="Unassembled WGS sequence"/>
</dbReference>
<sequence length="132" mass="15011">MQIVKGCGSVLDQYFAENTMSIHIKENNPLLKKNGGPGGRKPELGSKVLDKKFVEKLIDDIFKEVETRHDSILEIDRNLSKIIQLGPYRIVIVYPPLSDGLEITVVKPIKKLSLDDYKIEQEVLDWFKTSAK</sequence>
<evidence type="ECO:0000313" key="1">
    <source>
        <dbReference type="EMBL" id="OQB40823.1"/>
    </source>
</evidence>
<comment type="caution">
    <text evidence="1">The sequence shown here is derived from an EMBL/GenBank/DDBJ whole genome shotgun (WGS) entry which is preliminary data.</text>
</comment>
<organism evidence="1">
    <name type="scientific">candidate division CPR1 bacterium ADurb.Bin160</name>
    <dbReference type="NCBI Taxonomy" id="1852826"/>
    <lineage>
        <taxon>Bacteria</taxon>
        <taxon>candidate division CPR1</taxon>
    </lineage>
</organism>
<accession>A0A1V5ZKT9</accession>